<dbReference type="GO" id="GO:0043448">
    <property type="term" value="P:alkane catabolic process"/>
    <property type="evidence" value="ECO:0007669"/>
    <property type="project" value="TreeGrafter"/>
</dbReference>
<dbReference type="PANTHER" id="PTHR39335">
    <property type="entry name" value="BLL4220 PROTEIN"/>
    <property type="match status" value="1"/>
</dbReference>
<dbReference type="AlphaFoldDB" id="A0A852SUV2"/>
<feature type="compositionally biased region" description="Low complexity" evidence="1">
    <location>
        <begin position="37"/>
        <end position="55"/>
    </location>
</feature>
<feature type="chain" id="PRO_5038601103" evidence="2">
    <location>
        <begin position="26"/>
        <end position="185"/>
    </location>
</feature>
<evidence type="ECO:0000256" key="2">
    <source>
        <dbReference type="SAM" id="SignalP"/>
    </source>
</evidence>
<dbReference type="PANTHER" id="PTHR39335:SF1">
    <property type="entry name" value="BLL4220 PROTEIN"/>
    <property type="match status" value="1"/>
</dbReference>
<keyword evidence="4" id="KW-1185">Reference proteome</keyword>
<dbReference type="Pfam" id="PF03640">
    <property type="entry name" value="Lipoprotein_15"/>
    <property type="match status" value="2"/>
</dbReference>
<dbReference type="PROSITE" id="PS51257">
    <property type="entry name" value="PROKAR_LIPOPROTEIN"/>
    <property type="match status" value="1"/>
</dbReference>
<dbReference type="InterPro" id="IPR005297">
    <property type="entry name" value="Lipoprotein_repeat"/>
</dbReference>
<keyword evidence="3" id="KW-0449">Lipoprotein</keyword>
<name>A0A852SUV2_9MICO</name>
<gene>
    <name evidence="3" type="ORF">BJ963_000367</name>
</gene>
<protein>
    <submittedName>
        <fullName evidence="3">Putative lipoprotein with Yx(FWY)xxD motif</fullName>
    </submittedName>
</protein>
<proteinExistence type="predicted"/>
<dbReference type="Proteomes" id="UP000589620">
    <property type="component" value="Unassembled WGS sequence"/>
</dbReference>
<reference evidence="3 4" key="1">
    <citation type="submission" date="2020-07" db="EMBL/GenBank/DDBJ databases">
        <title>Sequencing the genomes of 1000 actinobacteria strains.</title>
        <authorList>
            <person name="Klenk H.-P."/>
        </authorList>
    </citation>
    <scope>NUCLEOTIDE SEQUENCE [LARGE SCALE GENOMIC DNA]</scope>
    <source>
        <strain evidence="3 4">DSM 23871</strain>
    </source>
</reference>
<dbReference type="RefSeq" id="WP_179454201.1">
    <property type="nucleotide sequence ID" value="NZ_BAAAPX010000001.1"/>
</dbReference>
<comment type="caution">
    <text evidence="3">The sequence shown here is derived from an EMBL/GenBank/DDBJ whole genome shotgun (WGS) entry which is preliminary data.</text>
</comment>
<evidence type="ECO:0000313" key="4">
    <source>
        <dbReference type="Proteomes" id="UP000589620"/>
    </source>
</evidence>
<sequence length="185" mass="17767">MRNTTSPTRFATLAAGAAAVLLALAACSTTGGGGYSAPGSGASTPSSPSTSSGTSAVALKTGSTTLGTVVVDGKGLTAYVFDKDTAGSGMSVCSGQCATQWPAIETGSAHPTVQGVTGTVGTITGVDGKKQVTLDGHPLYTYAGDSSAGDVTGQGFGGIWWVVGADGAKITSSSSTPGSGGGYTK</sequence>
<feature type="signal peptide" evidence="2">
    <location>
        <begin position="1"/>
        <end position="25"/>
    </location>
</feature>
<organism evidence="3 4">
    <name type="scientific">Leifsonia soli</name>
    <dbReference type="NCBI Taxonomy" id="582665"/>
    <lineage>
        <taxon>Bacteria</taxon>
        <taxon>Bacillati</taxon>
        <taxon>Actinomycetota</taxon>
        <taxon>Actinomycetes</taxon>
        <taxon>Micrococcales</taxon>
        <taxon>Microbacteriaceae</taxon>
        <taxon>Leifsonia</taxon>
    </lineage>
</organism>
<evidence type="ECO:0000313" key="3">
    <source>
        <dbReference type="EMBL" id="NYD72848.1"/>
    </source>
</evidence>
<accession>A0A852SUV2</accession>
<feature type="region of interest" description="Disordered" evidence="1">
    <location>
        <begin position="35"/>
        <end position="55"/>
    </location>
</feature>
<dbReference type="EMBL" id="JACCBJ010000001">
    <property type="protein sequence ID" value="NYD72848.1"/>
    <property type="molecule type" value="Genomic_DNA"/>
</dbReference>
<evidence type="ECO:0000256" key="1">
    <source>
        <dbReference type="SAM" id="MobiDB-lite"/>
    </source>
</evidence>
<keyword evidence="2" id="KW-0732">Signal</keyword>